<keyword evidence="1" id="KW-0472">Membrane</keyword>
<name>A0A8J3SDM1_9ACTN</name>
<dbReference type="RefSeq" id="WP_275424491.1">
    <property type="nucleotide sequence ID" value="NZ_BOOJ01000012.1"/>
</dbReference>
<keyword evidence="1" id="KW-0812">Transmembrane</keyword>
<evidence type="ECO:0000256" key="1">
    <source>
        <dbReference type="SAM" id="Phobius"/>
    </source>
</evidence>
<dbReference type="Proteomes" id="UP000619788">
    <property type="component" value="Unassembled WGS sequence"/>
</dbReference>
<keyword evidence="1" id="KW-1133">Transmembrane helix</keyword>
<sequence>MSEQDSPTGGESRTAFTEDWAATVLGLVLLLLVITGVMPAGLVP</sequence>
<evidence type="ECO:0000313" key="2">
    <source>
        <dbReference type="EMBL" id="GIH90651.1"/>
    </source>
</evidence>
<organism evidence="2 3">
    <name type="scientific">Planobispora siamensis</name>
    <dbReference type="NCBI Taxonomy" id="936338"/>
    <lineage>
        <taxon>Bacteria</taxon>
        <taxon>Bacillati</taxon>
        <taxon>Actinomycetota</taxon>
        <taxon>Actinomycetes</taxon>
        <taxon>Streptosporangiales</taxon>
        <taxon>Streptosporangiaceae</taxon>
        <taxon>Planobispora</taxon>
    </lineage>
</organism>
<feature type="transmembrane region" description="Helical" evidence="1">
    <location>
        <begin position="20"/>
        <end position="43"/>
    </location>
</feature>
<protein>
    <submittedName>
        <fullName evidence="2">Uncharacterized protein</fullName>
    </submittedName>
</protein>
<keyword evidence="3" id="KW-1185">Reference proteome</keyword>
<gene>
    <name evidence="2" type="ORF">Psi01_12810</name>
</gene>
<accession>A0A8J3SDM1</accession>
<evidence type="ECO:0000313" key="3">
    <source>
        <dbReference type="Proteomes" id="UP000619788"/>
    </source>
</evidence>
<dbReference type="EMBL" id="BOOJ01000012">
    <property type="protein sequence ID" value="GIH90651.1"/>
    <property type="molecule type" value="Genomic_DNA"/>
</dbReference>
<dbReference type="AlphaFoldDB" id="A0A8J3SDM1"/>
<reference evidence="2 3" key="1">
    <citation type="submission" date="2021-01" db="EMBL/GenBank/DDBJ databases">
        <title>Whole genome shotgun sequence of Planobispora siamensis NBRC 107568.</title>
        <authorList>
            <person name="Komaki H."/>
            <person name="Tamura T."/>
        </authorList>
    </citation>
    <scope>NUCLEOTIDE SEQUENCE [LARGE SCALE GENOMIC DNA]</scope>
    <source>
        <strain evidence="2 3">NBRC 107568</strain>
    </source>
</reference>
<proteinExistence type="predicted"/>
<comment type="caution">
    <text evidence="2">The sequence shown here is derived from an EMBL/GenBank/DDBJ whole genome shotgun (WGS) entry which is preliminary data.</text>
</comment>